<comment type="caution">
    <text evidence="1">The sequence shown here is derived from an EMBL/GenBank/DDBJ whole genome shotgun (WGS) entry which is preliminary data.</text>
</comment>
<gene>
    <name evidence="1" type="ORF">CSUI_009144</name>
</gene>
<feature type="non-terminal residue" evidence="1">
    <location>
        <position position="184"/>
    </location>
</feature>
<evidence type="ECO:0000313" key="2">
    <source>
        <dbReference type="Proteomes" id="UP000221165"/>
    </source>
</evidence>
<name>A0A2C6KKN0_9APIC</name>
<protein>
    <submittedName>
        <fullName evidence="1">Uncharacterized protein</fullName>
    </submittedName>
</protein>
<dbReference type="VEuPathDB" id="ToxoDB:CSUI_009144"/>
<proteinExistence type="predicted"/>
<organism evidence="1 2">
    <name type="scientific">Cystoisospora suis</name>
    <dbReference type="NCBI Taxonomy" id="483139"/>
    <lineage>
        <taxon>Eukaryota</taxon>
        <taxon>Sar</taxon>
        <taxon>Alveolata</taxon>
        <taxon>Apicomplexa</taxon>
        <taxon>Conoidasida</taxon>
        <taxon>Coccidia</taxon>
        <taxon>Eucoccidiorida</taxon>
        <taxon>Eimeriorina</taxon>
        <taxon>Sarcocystidae</taxon>
        <taxon>Cystoisospora</taxon>
    </lineage>
</organism>
<accession>A0A2C6KKN0</accession>
<dbReference type="EMBL" id="MIGC01005327">
    <property type="protein sequence ID" value="PHJ17035.1"/>
    <property type="molecule type" value="Genomic_DNA"/>
</dbReference>
<dbReference type="AlphaFoldDB" id="A0A2C6KKN0"/>
<evidence type="ECO:0000313" key="1">
    <source>
        <dbReference type="EMBL" id="PHJ17035.1"/>
    </source>
</evidence>
<sequence>RTTGTRPQAPRSDSLLCCANSCRPAVGEGELRQLESPVFHLTTSAASLQGTPNWTGGTEECTSPSTQEALSASVPGVFGQCTVSQKTRSTPLKANLPPEIGTRPRAACNSHSRSALPGCQKPSFPALRHPFYFGTPGTCGAGVSTSSETPPARACLSQEKRHARFMGQVASTAETGKGPVDTDT</sequence>
<dbReference type="Proteomes" id="UP000221165">
    <property type="component" value="Unassembled WGS sequence"/>
</dbReference>
<reference evidence="1 2" key="1">
    <citation type="journal article" date="2017" name="Int. J. Parasitol.">
        <title>The genome of the protozoan parasite Cystoisospora suis and a reverse vaccinology approach to identify vaccine candidates.</title>
        <authorList>
            <person name="Palmieri N."/>
            <person name="Shrestha A."/>
            <person name="Ruttkowski B."/>
            <person name="Beck T."/>
            <person name="Vogl C."/>
            <person name="Tomley F."/>
            <person name="Blake D.P."/>
            <person name="Joachim A."/>
        </authorList>
    </citation>
    <scope>NUCLEOTIDE SEQUENCE [LARGE SCALE GENOMIC DNA]</scope>
    <source>
        <strain evidence="1 2">Wien I</strain>
    </source>
</reference>
<feature type="non-terminal residue" evidence="1">
    <location>
        <position position="1"/>
    </location>
</feature>
<dbReference type="GeneID" id="94432474"/>
<keyword evidence="2" id="KW-1185">Reference proteome</keyword>
<dbReference type="RefSeq" id="XP_067918760.1">
    <property type="nucleotide sequence ID" value="XM_068069263.1"/>
</dbReference>